<dbReference type="Proteomes" id="UP001107961">
    <property type="component" value="Unassembled WGS sequence"/>
</dbReference>
<dbReference type="RefSeq" id="WP_080531369.1">
    <property type="nucleotide sequence ID" value="NZ_CP012331.1"/>
</dbReference>
<organism evidence="3 4">
    <name type="scientific">Alloalcanivorax xenomutans</name>
    <dbReference type="NCBI Taxonomy" id="1094342"/>
    <lineage>
        <taxon>Bacteria</taxon>
        <taxon>Pseudomonadati</taxon>
        <taxon>Pseudomonadota</taxon>
        <taxon>Gammaproteobacteria</taxon>
        <taxon>Oceanospirillales</taxon>
        <taxon>Alcanivoracaceae</taxon>
        <taxon>Alloalcanivorax</taxon>
    </lineage>
</organism>
<feature type="compositionally biased region" description="Polar residues" evidence="1">
    <location>
        <begin position="302"/>
        <end position="326"/>
    </location>
</feature>
<evidence type="ECO:0000256" key="1">
    <source>
        <dbReference type="SAM" id="MobiDB-lite"/>
    </source>
</evidence>
<protein>
    <submittedName>
        <fullName evidence="3">Flagellar hook-length control protein FliK</fullName>
    </submittedName>
</protein>
<dbReference type="PANTHER" id="PTHR37533">
    <property type="entry name" value="FLAGELLAR HOOK-LENGTH CONTROL PROTEIN"/>
    <property type="match status" value="1"/>
</dbReference>
<accession>A0A9Q3W8E6</accession>
<evidence type="ECO:0000313" key="4">
    <source>
        <dbReference type="Proteomes" id="UP001107961"/>
    </source>
</evidence>
<reference evidence="3" key="1">
    <citation type="submission" date="2022-01" db="EMBL/GenBank/DDBJ databases">
        <authorList>
            <person name="Karlyshev A.V."/>
            <person name="Jaspars M."/>
        </authorList>
    </citation>
    <scope>NUCLEOTIDE SEQUENCE</scope>
    <source>
        <strain evidence="3">AGSA3-2</strain>
    </source>
</reference>
<dbReference type="Gene3D" id="3.30.750.140">
    <property type="match status" value="1"/>
</dbReference>
<name>A0A9Q3W8E6_9GAMM</name>
<keyword evidence="4" id="KW-1185">Reference proteome</keyword>
<comment type="caution">
    <text evidence="3">The sequence shown here is derived from an EMBL/GenBank/DDBJ whole genome shotgun (WGS) entry which is preliminary data.</text>
</comment>
<dbReference type="PANTHER" id="PTHR37533:SF2">
    <property type="entry name" value="FLAGELLAR HOOK-LENGTH CONTROL PROTEIN"/>
    <property type="match status" value="1"/>
</dbReference>
<dbReference type="InterPro" id="IPR021136">
    <property type="entry name" value="Flagellar_hook_control-like_C"/>
</dbReference>
<dbReference type="Pfam" id="PF02120">
    <property type="entry name" value="Flg_hook"/>
    <property type="match status" value="1"/>
</dbReference>
<sequence>MDIQSLLTLPGSGLKPATNAVPAEGADFATALRLLSQNAAPPTQAGIQTNAPTATALAPLTDDALSQALRAPLLGEAKSQQPRLPEHATDSDSGDDPEAMTALPAPVVQTAIPTAPTDNNTPSGSESREARMPPVITSPSPVTAEGQPIKPDNQGPAPALPQTMAATESADLSRPAVTLSGAEPPILNTPGTERSHSATAPVPASPVTTSATISTTVGQPGWGQELGLQLAQWQQRGEHRVELHLHPAELGPLSVSLKVDDQGAQAQFFSAHGQVRQALEQALPQLREALAQQGINLGEASVSDQQPGQQQPSHFAQTESGATSSVMLADAEDLETAGSPVRTVSVSQGVDLYA</sequence>
<dbReference type="InterPro" id="IPR052563">
    <property type="entry name" value="FliK"/>
</dbReference>
<keyword evidence="3" id="KW-0966">Cell projection</keyword>
<dbReference type="CDD" id="cd17470">
    <property type="entry name" value="T3SS_Flik_C"/>
    <property type="match status" value="1"/>
</dbReference>
<evidence type="ECO:0000259" key="2">
    <source>
        <dbReference type="Pfam" id="PF02120"/>
    </source>
</evidence>
<feature type="compositionally biased region" description="Polar residues" evidence="1">
    <location>
        <begin position="116"/>
        <end position="125"/>
    </location>
</feature>
<keyword evidence="3" id="KW-0282">Flagellum</keyword>
<feature type="domain" description="Flagellar hook-length control protein-like C-terminal" evidence="2">
    <location>
        <begin position="229"/>
        <end position="311"/>
    </location>
</feature>
<gene>
    <name evidence="3" type="ORF">LZG35_15100</name>
</gene>
<dbReference type="InterPro" id="IPR038610">
    <property type="entry name" value="FliK-like_C_sf"/>
</dbReference>
<dbReference type="AlphaFoldDB" id="A0A9Q3W8E6"/>
<proteinExistence type="predicted"/>
<feature type="region of interest" description="Disordered" evidence="1">
    <location>
        <begin position="300"/>
        <end position="340"/>
    </location>
</feature>
<dbReference type="EMBL" id="JAJVKT010000019">
    <property type="protein sequence ID" value="MCE7509963.1"/>
    <property type="molecule type" value="Genomic_DNA"/>
</dbReference>
<evidence type="ECO:0000313" key="3">
    <source>
        <dbReference type="EMBL" id="MCE7509963.1"/>
    </source>
</evidence>
<keyword evidence="3" id="KW-0969">Cilium</keyword>
<feature type="region of interest" description="Disordered" evidence="1">
    <location>
        <begin position="75"/>
        <end position="208"/>
    </location>
</feature>